<reference evidence="3 4" key="1">
    <citation type="submission" date="2019-07" db="EMBL/GenBank/DDBJ databases">
        <title>Full genome sequence of Luteimonas sp. Gr-4.</title>
        <authorList>
            <person name="Im W.-T."/>
        </authorList>
    </citation>
    <scope>NUCLEOTIDE SEQUENCE [LARGE SCALE GENOMIC DNA]</scope>
    <source>
        <strain evidence="3 4">Gr-4</strain>
    </source>
</reference>
<gene>
    <name evidence="3" type="ORF">FPZ22_08100</name>
</gene>
<comment type="similarity">
    <text evidence="1">Belongs to the RelE toxin family.</text>
</comment>
<dbReference type="PANTHER" id="PTHR33755">
    <property type="entry name" value="TOXIN PARE1-RELATED"/>
    <property type="match status" value="1"/>
</dbReference>
<keyword evidence="4" id="KW-1185">Reference proteome</keyword>
<proteinExistence type="inferred from homology"/>
<dbReference type="Pfam" id="PF05016">
    <property type="entry name" value="ParE_toxin"/>
    <property type="match status" value="1"/>
</dbReference>
<organism evidence="3 4">
    <name type="scientific">Luteimonas granuli</name>
    <dbReference type="NCBI Taxonomy" id="1176533"/>
    <lineage>
        <taxon>Bacteria</taxon>
        <taxon>Pseudomonadati</taxon>
        <taxon>Pseudomonadota</taxon>
        <taxon>Gammaproteobacteria</taxon>
        <taxon>Lysobacterales</taxon>
        <taxon>Lysobacteraceae</taxon>
        <taxon>Luteimonas</taxon>
    </lineage>
</organism>
<accession>A0A518N4L7</accession>
<sequence>MAEIVWSESVLSDLDAIADYIALEDRVAAAERVKRIFAHVEQLADHPESGSRPRELGRSRYRQVVEPPCRVFYRYDGHKVFIPYVMRAERLLRKGRLAFRSRQAKA</sequence>
<evidence type="ECO:0000313" key="4">
    <source>
        <dbReference type="Proteomes" id="UP000316584"/>
    </source>
</evidence>
<dbReference type="InterPro" id="IPR035093">
    <property type="entry name" value="RelE/ParE_toxin_dom_sf"/>
</dbReference>
<protein>
    <submittedName>
        <fullName evidence="3">Type II toxin-antitoxin system RelE/ParE family toxin</fullName>
    </submittedName>
</protein>
<dbReference type="PANTHER" id="PTHR33755:SF5">
    <property type="entry name" value="TYPE II TOXIN-ANTITOXIN SYSTEM RELE_PARE FAMILY TOXIN"/>
    <property type="match status" value="1"/>
</dbReference>
<evidence type="ECO:0000256" key="2">
    <source>
        <dbReference type="ARBA" id="ARBA00022649"/>
    </source>
</evidence>
<name>A0A518N4L7_9GAMM</name>
<dbReference type="KEGG" id="lug:FPZ22_08100"/>
<dbReference type="Proteomes" id="UP000316584">
    <property type="component" value="Chromosome"/>
</dbReference>
<dbReference type="EMBL" id="CP042218">
    <property type="protein sequence ID" value="QDW66862.1"/>
    <property type="molecule type" value="Genomic_DNA"/>
</dbReference>
<dbReference type="InterPro" id="IPR051803">
    <property type="entry name" value="TA_system_RelE-like_toxin"/>
</dbReference>
<keyword evidence="2" id="KW-1277">Toxin-antitoxin system</keyword>
<dbReference type="InterPro" id="IPR007712">
    <property type="entry name" value="RelE/ParE_toxin"/>
</dbReference>
<dbReference type="RefSeq" id="WP_144892003.1">
    <property type="nucleotide sequence ID" value="NZ_CP042218.1"/>
</dbReference>
<evidence type="ECO:0000256" key="1">
    <source>
        <dbReference type="ARBA" id="ARBA00006226"/>
    </source>
</evidence>
<dbReference type="Gene3D" id="3.30.2310.20">
    <property type="entry name" value="RelE-like"/>
    <property type="match status" value="1"/>
</dbReference>
<dbReference type="AlphaFoldDB" id="A0A518N4L7"/>
<evidence type="ECO:0000313" key="3">
    <source>
        <dbReference type="EMBL" id="QDW66862.1"/>
    </source>
</evidence>
<dbReference type="OrthoDB" id="9798046at2"/>